<evidence type="ECO:0008006" key="3">
    <source>
        <dbReference type="Google" id="ProtNLM"/>
    </source>
</evidence>
<sequence>MIENYRCSILDGARSLKREDTERVIILGRRRHVEFDMRPRFEPYLVHLINRLGDITTLRYEIEIFDWDDPELNNGGGFGFTLTGSAEDDVESLKWCVQQKLVRSKEWYDSSSGLAAVDAILWYPADGQSLPIVVSSVSEKTAAGEGGLNSAPGEGSSPDVLSPLLAAIRKKQAETLAEPSGKFHGAAVDRKTNRPQEMILSEALASTDAIGFWFQTRNGEDKPYSSFVFAYENLERGESILKRLDENADRDHAFGNMYASDWEGIRCSSDLHIRHLVIGPRPEVDERPI</sequence>
<accession>A0ABQ5ZLI1</accession>
<organism evidence="1 2">
    <name type="scientific">Shinella yambaruensis</name>
    <dbReference type="NCBI Taxonomy" id="415996"/>
    <lineage>
        <taxon>Bacteria</taxon>
        <taxon>Pseudomonadati</taxon>
        <taxon>Pseudomonadota</taxon>
        <taxon>Alphaproteobacteria</taxon>
        <taxon>Hyphomicrobiales</taxon>
        <taxon>Rhizobiaceae</taxon>
        <taxon>Shinella</taxon>
    </lineage>
</organism>
<evidence type="ECO:0000313" key="2">
    <source>
        <dbReference type="Proteomes" id="UP001156702"/>
    </source>
</evidence>
<gene>
    <name evidence="1" type="ORF">GCM10007923_49140</name>
</gene>
<dbReference type="Proteomes" id="UP001156702">
    <property type="component" value="Unassembled WGS sequence"/>
</dbReference>
<evidence type="ECO:0000313" key="1">
    <source>
        <dbReference type="EMBL" id="GLR53698.1"/>
    </source>
</evidence>
<comment type="caution">
    <text evidence="1">The sequence shown here is derived from an EMBL/GenBank/DDBJ whole genome shotgun (WGS) entry which is preliminary data.</text>
</comment>
<dbReference type="EMBL" id="BSOP01000043">
    <property type="protein sequence ID" value="GLR53698.1"/>
    <property type="molecule type" value="Genomic_DNA"/>
</dbReference>
<protein>
    <recommendedName>
        <fullName evidence="3">DUF695 domain-containing protein</fullName>
    </recommendedName>
</protein>
<dbReference type="RefSeq" id="WP_244766682.1">
    <property type="nucleotide sequence ID" value="NZ_BSOP01000043.1"/>
</dbReference>
<name>A0ABQ5ZLI1_9HYPH</name>
<reference evidence="2" key="1">
    <citation type="journal article" date="2019" name="Int. J. Syst. Evol. Microbiol.">
        <title>The Global Catalogue of Microorganisms (GCM) 10K type strain sequencing project: providing services to taxonomists for standard genome sequencing and annotation.</title>
        <authorList>
            <consortium name="The Broad Institute Genomics Platform"/>
            <consortium name="The Broad Institute Genome Sequencing Center for Infectious Disease"/>
            <person name="Wu L."/>
            <person name="Ma J."/>
        </authorList>
    </citation>
    <scope>NUCLEOTIDE SEQUENCE [LARGE SCALE GENOMIC DNA]</scope>
    <source>
        <strain evidence="2">NBRC 102122</strain>
    </source>
</reference>
<proteinExistence type="predicted"/>
<keyword evidence="2" id="KW-1185">Reference proteome</keyword>